<evidence type="ECO:0000256" key="1">
    <source>
        <dbReference type="SAM" id="SignalP"/>
    </source>
</evidence>
<dbReference type="AlphaFoldDB" id="A0A8C6WXA4"/>
<name>A0A8C6WXA4_9GOBI</name>
<dbReference type="InterPro" id="IPR001304">
    <property type="entry name" value="C-type_lectin-like"/>
</dbReference>
<dbReference type="InterPro" id="IPR002353">
    <property type="entry name" value="AntifreezeII"/>
</dbReference>
<dbReference type="InterPro" id="IPR016187">
    <property type="entry name" value="CTDL_fold"/>
</dbReference>
<dbReference type="InterPro" id="IPR016186">
    <property type="entry name" value="C-type_lectin-like/link_sf"/>
</dbReference>
<dbReference type="Gene3D" id="3.10.100.10">
    <property type="entry name" value="Mannose-Binding Protein A, subunit A"/>
    <property type="match status" value="1"/>
</dbReference>
<dbReference type="Proteomes" id="UP000694523">
    <property type="component" value="Unplaced"/>
</dbReference>
<feature type="domain" description="C-type lectin" evidence="2">
    <location>
        <begin position="40"/>
        <end position="152"/>
    </location>
</feature>
<dbReference type="SMART" id="SM00034">
    <property type="entry name" value="CLECT"/>
    <property type="match status" value="1"/>
</dbReference>
<sequence length="160" mass="18670">MKNVIYFPIFQLVLNLCITHIDSIDFIFLGEGCPRDWSQFGFRCFKFFNPKKTWTMAEKSCHDYGANLASIHSDEENTFIHDLINGHAWLGGHDAVEEGVWMWTDGSSWDYTKWWDGEPNNVRRNEHSLMIYAYDTFWNDSPSYGEMGYICAKDLVGCLQ</sequence>
<reference evidence="3" key="1">
    <citation type="submission" date="2025-08" db="UniProtKB">
        <authorList>
            <consortium name="Ensembl"/>
        </authorList>
    </citation>
    <scope>IDENTIFICATION</scope>
</reference>
<dbReference type="InterPro" id="IPR050111">
    <property type="entry name" value="C-type_lectin/snaclec_domain"/>
</dbReference>
<dbReference type="SUPFAM" id="SSF56436">
    <property type="entry name" value="C-type lectin-like"/>
    <property type="match status" value="1"/>
</dbReference>
<keyword evidence="1" id="KW-0732">Signal</keyword>
<feature type="signal peptide" evidence="1">
    <location>
        <begin position="1"/>
        <end position="23"/>
    </location>
</feature>
<feature type="chain" id="PRO_5034036207" description="C-type lectin domain-containing protein" evidence="1">
    <location>
        <begin position="24"/>
        <end position="160"/>
    </location>
</feature>
<dbReference type="PRINTS" id="PR00356">
    <property type="entry name" value="ANTIFREEZEII"/>
</dbReference>
<accession>A0A8C6WXA4</accession>
<dbReference type="PROSITE" id="PS50041">
    <property type="entry name" value="C_TYPE_LECTIN_2"/>
    <property type="match status" value="1"/>
</dbReference>
<protein>
    <recommendedName>
        <fullName evidence="2">C-type lectin domain-containing protein</fullName>
    </recommendedName>
</protein>
<dbReference type="Pfam" id="PF00059">
    <property type="entry name" value="Lectin_C"/>
    <property type="match status" value="1"/>
</dbReference>
<reference evidence="3" key="2">
    <citation type="submission" date="2025-09" db="UniProtKB">
        <authorList>
            <consortium name="Ensembl"/>
        </authorList>
    </citation>
    <scope>IDENTIFICATION</scope>
</reference>
<evidence type="ECO:0000313" key="3">
    <source>
        <dbReference type="Ensembl" id="ENSNMLP00000038380.1"/>
    </source>
</evidence>
<dbReference type="Ensembl" id="ENSNMLT00000042731.1">
    <property type="protein sequence ID" value="ENSNMLP00000038380.1"/>
    <property type="gene ID" value="ENSNMLG00000023693.1"/>
</dbReference>
<proteinExistence type="predicted"/>
<keyword evidence="4" id="KW-1185">Reference proteome</keyword>
<evidence type="ECO:0000259" key="2">
    <source>
        <dbReference type="PROSITE" id="PS50041"/>
    </source>
</evidence>
<organism evidence="3 4">
    <name type="scientific">Neogobius melanostomus</name>
    <name type="common">round goby</name>
    <dbReference type="NCBI Taxonomy" id="47308"/>
    <lineage>
        <taxon>Eukaryota</taxon>
        <taxon>Metazoa</taxon>
        <taxon>Chordata</taxon>
        <taxon>Craniata</taxon>
        <taxon>Vertebrata</taxon>
        <taxon>Euteleostomi</taxon>
        <taxon>Actinopterygii</taxon>
        <taxon>Neopterygii</taxon>
        <taxon>Teleostei</taxon>
        <taxon>Neoteleostei</taxon>
        <taxon>Acanthomorphata</taxon>
        <taxon>Gobiaria</taxon>
        <taxon>Gobiiformes</taxon>
        <taxon>Gobioidei</taxon>
        <taxon>Gobiidae</taxon>
        <taxon>Benthophilinae</taxon>
        <taxon>Neogobiini</taxon>
        <taxon>Neogobius</taxon>
    </lineage>
</organism>
<dbReference type="PANTHER" id="PTHR22803">
    <property type="entry name" value="MANNOSE, PHOSPHOLIPASE, LECTIN RECEPTOR RELATED"/>
    <property type="match status" value="1"/>
</dbReference>
<evidence type="ECO:0000313" key="4">
    <source>
        <dbReference type="Proteomes" id="UP000694523"/>
    </source>
</evidence>